<dbReference type="PANTHER" id="PTHR48097">
    <property type="entry name" value="L-THREONINE ALDOLASE-RELATED"/>
    <property type="match status" value="1"/>
</dbReference>
<dbReference type="SUPFAM" id="SSF53383">
    <property type="entry name" value="PLP-dependent transferases"/>
    <property type="match status" value="1"/>
</dbReference>
<dbReference type="PANTHER" id="PTHR48097:SF5">
    <property type="entry name" value="LOW SPECIFICITY L-THREONINE ALDOLASE"/>
    <property type="match status" value="1"/>
</dbReference>
<evidence type="ECO:0000256" key="2">
    <source>
        <dbReference type="ARBA" id="ARBA00006966"/>
    </source>
</evidence>
<reference evidence="5" key="1">
    <citation type="journal article" date="2021" name="PeerJ">
        <title>Extensive microbial diversity within the chicken gut microbiome revealed by metagenomics and culture.</title>
        <authorList>
            <person name="Gilroy R."/>
            <person name="Ravi A."/>
            <person name="Getino M."/>
            <person name="Pursley I."/>
            <person name="Horton D.L."/>
            <person name="Alikhan N.F."/>
            <person name="Baker D."/>
            <person name="Gharbi K."/>
            <person name="Hall N."/>
            <person name="Watson M."/>
            <person name="Adriaenssens E.M."/>
            <person name="Foster-Nyarko E."/>
            <person name="Jarju S."/>
            <person name="Secka A."/>
            <person name="Antonio M."/>
            <person name="Oren A."/>
            <person name="Chaudhuri R.R."/>
            <person name="La Ragione R."/>
            <person name="Hildebrand F."/>
            <person name="Pallen M.J."/>
        </authorList>
    </citation>
    <scope>NUCLEOTIDE SEQUENCE</scope>
    <source>
        <strain evidence="5">CHK191-13928</strain>
    </source>
</reference>
<dbReference type="GO" id="GO:0008483">
    <property type="term" value="F:transaminase activity"/>
    <property type="evidence" value="ECO:0007669"/>
    <property type="project" value="UniProtKB-KW"/>
</dbReference>
<name>A0A9D1WTV8_9FIRM</name>
<dbReference type="AlphaFoldDB" id="A0A9D1WTV8"/>
<dbReference type="Gene3D" id="3.40.640.10">
    <property type="entry name" value="Type I PLP-dependent aspartate aminotransferase-like (Major domain)"/>
    <property type="match status" value="1"/>
</dbReference>
<reference evidence="5" key="2">
    <citation type="submission" date="2021-04" db="EMBL/GenBank/DDBJ databases">
        <authorList>
            <person name="Gilroy R."/>
        </authorList>
    </citation>
    <scope>NUCLEOTIDE SEQUENCE</scope>
    <source>
        <strain evidence="5">CHK191-13928</strain>
    </source>
</reference>
<dbReference type="Proteomes" id="UP000886721">
    <property type="component" value="Unassembled WGS sequence"/>
</dbReference>
<dbReference type="InterPro" id="IPR015421">
    <property type="entry name" value="PyrdxlP-dep_Trfase_major"/>
</dbReference>
<keyword evidence="5" id="KW-0808">Transferase</keyword>
<dbReference type="EMBL" id="DXEM01000007">
    <property type="protein sequence ID" value="HIX66996.1"/>
    <property type="molecule type" value="Genomic_DNA"/>
</dbReference>
<keyword evidence="5" id="KW-0032">Aminotransferase</keyword>
<keyword evidence="3" id="KW-0663">Pyridoxal phosphate</keyword>
<proteinExistence type="inferred from homology"/>
<comment type="caution">
    <text evidence="5">The sequence shown here is derived from an EMBL/GenBank/DDBJ whole genome shotgun (WGS) entry which is preliminary data.</text>
</comment>
<protein>
    <submittedName>
        <fullName evidence="5">Aminotransferase class V-fold PLP-dependent enzyme</fullName>
    </submittedName>
</protein>
<dbReference type="GO" id="GO:0016829">
    <property type="term" value="F:lyase activity"/>
    <property type="evidence" value="ECO:0007669"/>
    <property type="project" value="InterPro"/>
</dbReference>
<accession>A0A9D1WTV8</accession>
<sequence>MLSFESDYIKGAHEKILERLCEMNQDPQPGYGSDACCERAKEKIRKACGCPDADIFFLTGGTQTNAIVIDGMLRPFEGVIAADSGHVSVHEAGAIEFTGHKVLTVPGADGKIQPKVLRGYLENFWNDGNHDHMVFPGMVYISHPTEYGTLYCRKELEDLADICQEYQIPLYMDGARLGYGLMSKESDLTLQDIARLCDVFYIGGTKVGALFGEAVVFTRHNTPKHFITRIKRQGGLLAKGWLLGVQFDVLFTDDLYYEISRQAIRTAEQMKQGFLERGYQLLIDSPTNQQFVILENTEMERLKEKIGFSFWEKIDDAHTAVRFAASWATTESEVRELLKILDEIHEEKEG</sequence>
<feature type="domain" description="Aromatic amino acid beta-eliminating lyase/threonine aldolase" evidence="4">
    <location>
        <begin position="4"/>
        <end position="241"/>
    </location>
</feature>
<dbReference type="Pfam" id="PF01212">
    <property type="entry name" value="Beta_elim_lyase"/>
    <property type="match status" value="1"/>
</dbReference>
<evidence type="ECO:0000313" key="6">
    <source>
        <dbReference type="Proteomes" id="UP000886721"/>
    </source>
</evidence>
<evidence type="ECO:0000313" key="5">
    <source>
        <dbReference type="EMBL" id="HIX66996.1"/>
    </source>
</evidence>
<gene>
    <name evidence="5" type="ORF">H9735_02570</name>
</gene>
<dbReference type="InterPro" id="IPR015422">
    <property type="entry name" value="PyrdxlP-dep_Trfase_small"/>
</dbReference>
<dbReference type="InterPro" id="IPR001597">
    <property type="entry name" value="ArAA_b-elim_lyase/Thr_aldolase"/>
</dbReference>
<comment type="cofactor">
    <cofactor evidence="1">
        <name>pyridoxal 5'-phosphate</name>
        <dbReference type="ChEBI" id="CHEBI:597326"/>
    </cofactor>
</comment>
<evidence type="ECO:0000256" key="3">
    <source>
        <dbReference type="ARBA" id="ARBA00022898"/>
    </source>
</evidence>
<comment type="similarity">
    <text evidence="2">Belongs to the threonine aldolase family.</text>
</comment>
<dbReference type="InterPro" id="IPR015424">
    <property type="entry name" value="PyrdxlP-dep_Trfase"/>
</dbReference>
<organism evidence="5 6">
    <name type="scientific">Candidatus Anaerostipes excrementavium</name>
    <dbReference type="NCBI Taxonomy" id="2838463"/>
    <lineage>
        <taxon>Bacteria</taxon>
        <taxon>Bacillati</taxon>
        <taxon>Bacillota</taxon>
        <taxon>Clostridia</taxon>
        <taxon>Lachnospirales</taxon>
        <taxon>Lachnospiraceae</taxon>
        <taxon>Anaerostipes</taxon>
    </lineage>
</organism>
<dbReference type="GO" id="GO:0006520">
    <property type="term" value="P:amino acid metabolic process"/>
    <property type="evidence" value="ECO:0007669"/>
    <property type="project" value="InterPro"/>
</dbReference>
<dbReference type="Gene3D" id="3.90.1150.10">
    <property type="entry name" value="Aspartate Aminotransferase, domain 1"/>
    <property type="match status" value="1"/>
</dbReference>
<evidence type="ECO:0000259" key="4">
    <source>
        <dbReference type="Pfam" id="PF01212"/>
    </source>
</evidence>
<evidence type="ECO:0000256" key="1">
    <source>
        <dbReference type="ARBA" id="ARBA00001933"/>
    </source>
</evidence>